<name>A0ABT7QRV0_9BACT</name>
<accession>A0ABT7QRV0</accession>
<dbReference type="Proteomes" id="UP001169066">
    <property type="component" value="Unassembled WGS sequence"/>
</dbReference>
<evidence type="ECO:0008006" key="5">
    <source>
        <dbReference type="Google" id="ProtNLM"/>
    </source>
</evidence>
<feature type="transmembrane region" description="Helical" evidence="1">
    <location>
        <begin position="176"/>
        <end position="201"/>
    </location>
</feature>
<organism evidence="3 4">
    <name type="scientific">Sulfurovum xiamenensis</name>
    <dbReference type="NCBI Taxonomy" id="3019066"/>
    <lineage>
        <taxon>Bacteria</taxon>
        <taxon>Pseudomonadati</taxon>
        <taxon>Campylobacterota</taxon>
        <taxon>Epsilonproteobacteria</taxon>
        <taxon>Campylobacterales</taxon>
        <taxon>Sulfurovaceae</taxon>
        <taxon>Sulfurovum</taxon>
    </lineage>
</organism>
<keyword evidence="2" id="KW-0732">Signal</keyword>
<dbReference type="RefSeq" id="WP_008245677.1">
    <property type="nucleotide sequence ID" value="NZ_JAQIBC010000003.1"/>
</dbReference>
<proteinExistence type="predicted"/>
<evidence type="ECO:0000313" key="4">
    <source>
        <dbReference type="Proteomes" id="UP001169066"/>
    </source>
</evidence>
<keyword evidence="1" id="KW-1133">Transmembrane helix</keyword>
<reference evidence="3" key="1">
    <citation type="submission" date="2023-01" db="EMBL/GenBank/DDBJ databases">
        <title>Sulfurovum sp. XTW-4 genome assembly.</title>
        <authorList>
            <person name="Wang J."/>
        </authorList>
    </citation>
    <scope>NUCLEOTIDE SEQUENCE</scope>
    <source>
        <strain evidence="3">XTW-4</strain>
    </source>
</reference>
<evidence type="ECO:0000256" key="1">
    <source>
        <dbReference type="SAM" id="Phobius"/>
    </source>
</evidence>
<feature type="signal peptide" evidence="2">
    <location>
        <begin position="1"/>
        <end position="21"/>
    </location>
</feature>
<protein>
    <recommendedName>
        <fullName evidence="5">Arginine/ornithine antiporter ArcD</fullName>
    </recommendedName>
</protein>
<evidence type="ECO:0000256" key="2">
    <source>
        <dbReference type="SAM" id="SignalP"/>
    </source>
</evidence>
<dbReference type="EMBL" id="JAQIBC010000003">
    <property type="protein sequence ID" value="MDM5263792.1"/>
    <property type="molecule type" value="Genomic_DNA"/>
</dbReference>
<gene>
    <name evidence="3" type="ORF">PF327_06240</name>
</gene>
<sequence length="209" mass="23406">MFKAKVRATLLALVLPLLLNAGHILKDDILKIEAAQLINEMGDELFSKTGINGYVIATNEHFPVGFNLVEYSKKYEAQMSKPYVLFIFAPQARITEQTDTKGRVGLIPSSDAIRTLYDYNDVRDAAVDIVSSKDSNSDEDKHNIGVLQAFSELAEGIARSKGVELTKTIPNETRHMVWGLSVLIYIGSFLVLWIFAIRPLYMRIKNGKK</sequence>
<evidence type="ECO:0000313" key="3">
    <source>
        <dbReference type="EMBL" id="MDM5263792.1"/>
    </source>
</evidence>
<keyword evidence="1" id="KW-0472">Membrane</keyword>
<comment type="caution">
    <text evidence="3">The sequence shown here is derived from an EMBL/GenBank/DDBJ whole genome shotgun (WGS) entry which is preliminary data.</text>
</comment>
<feature type="chain" id="PRO_5046548695" description="Arginine/ornithine antiporter ArcD" evidence="2">
    <location>
        <begin position="22"/>
        <end position="209"/>
    </location>
</feature>
<keyword evidence="1" id="KW-0812">Transmembrane</keyword>
<keyword evidence="4" id="KW-1185">Reference proteome</keyword>